<sequence length="716" mass="82642">MSAKCQICNKTFTKRGLPSHIRQKHPATDDLIDSEQNAPEKAVYSQPKEPESNTNDLHWLDISTEDGAVISYNVRHTRSQKGYYKLDESSGKFVETDFDESAEWFRVTCKYCGGNFNKWDLRKHYIEAHLQANKKNATFPNIFNIQSTSFAGTLPSSDSWPIDFSLVVQDDALLKYDKISYASFFTTDSNFESSNELQKCFQYSVDTDHLNHSYSFNYTCPLCNEKIACVSVNLMKLVALVHLRVRHRDDGILVKMCEDEIKYFNKAFGTNFVLFVELKHGPRLPTDLLLTGAEADFIRENAYGDYDVCRRFYPCKLCLTYYSDEKLFKKHLSQIHSFGKIAVDYYYPTFVQPNQIDIDPSNLRLNSSYPLTFTKKDDEYLWCCHLCGKVFRDSEIGYLFAKIGVHILTKKLSYKSISKSYALLTQCTSFSQMQIYYETLQWNSLQYQRVFNSISAEYETIKRRCSFCSKNYFLPKLLNDDSAEILHILVDHDGIGNDSLLLRYIIGLPSVGDNFPFLDVLYGDTLDRKASERRLRCKKCLTVFKNYLELLIHGRIHVSNHQIDPARYFFALPAESLNILLSKLIDGVSTYDKFPKYDYTIYICTTCLQIMNPNGCSNFARMIEHIKSCDYNEPSISIDQLPLAFKETKFRIWTFPPSLCSICEKQYVTAFAAKQCCTIGQPLSILTKKRSTAMKSAIEPAEKRKADVVDFVFKTF</sequence>
<protein>
    <submittedName>
        <fullName evidence="2">C2H2-type domain-containing protein</fullName>
    </submittedName>
</protein>
<dbReference type="WBParaSite" id="PS1159_v2.g5133.t1">
    <property type="protein sequence ID" value="PS1159_v2.g5133.t1"/>
    <property type="gene ID" value="PS1159_v2.g5133"/>
</dbReference>
<organism evidence="1 2">
    <name type="scientific">Panagrolaimus sp. PS1159</name>
    <dbReference type="NCBI Taxonomy" id="55785"/>
    <lineage>
        <taxon>Eukaryota</taxon>
        <taxon>Metazoa</taxon>
        <taxon>Ecdysozoa</taxon>
        <taxon>Nematoda</taxon>
        <taxon>Chromadorea</taxon>
        <taxon>Rhabditida</taxon>
        <taxon>Tylenchina</taxon>
        <taxon>Panagrolaimomorpha</taxon>
        <taxon>Panagrolaimoidea</taxon>
        <taxon>Panagrolaimidae</taxon>
        <taxon>Panagrolaimus</taxon>
    </lineage>
</organism>
<dbReference type="Proteomes" id="UP000887580">
    <property type="component" value="Unplaced"/>
</dbReference>
<evidence type="ECO:0000313" key="2">
    <source>
        <dbReference type="WBParaSite" id="PS1159_v2.g5133.t1"/>
    </source>
</evidence>
<accession>A0AC35GH19</accession>
<reference evidence="2" key="1">
    <citation type="submission" date="2022-11" db="UniProtKB">
        <authorList>
            <consortium name="WormBaseParasite"/>
        </authorList>
    </citation>
    <scope>IDENTIFICATION</scope>
</reference>
<name>A0AC35GH19_9BILA</name>
<proteinExistence type="predicted"/>
<evidence type="ECO:0000313" key="1">
    <source>
        <dbReference type="Proteomes" id="UP000887580"/>
    </source>
</evidence>